<protein>
    <submittedName>
        <fullName evidence="1">Uncharacterized protein</fullName>
    </submittedName>
</protein>
<evidence type="ECO:0000313" key="2">
    <source>
        <dbReference type="Proteomes" id="UP000572680"/>
    </source>
</evidence>
<organism evidence="1 2">
    <name type="scientific">Actinomadura namibiensis</name>
    <dbReference type="NCBI Taxonomy" id="182080"/>
    <lineage>
        <taxon>Bacteria</taxon>
        <taxon>Bacillati</taxon>
        <taxon>Actinomycetota</taxon>
        <taxon>Actinomycetes</taxon>
        <taxon>Streptosporangiales</taxon>
        <taxon>Thermomonosporaceae</taxon>
        <taxon>Actinomadura</taxon>
    </lineage>
</organism>
<comment type="caution">
    <text evidence="1">The sequence shown here is derived from an EMBL/GenBank/DDBJ whole genome shotgun (WGS) entry which is preliminary data.</text>
</comment>
<accession>A0A7W3LQ57</accession>
<reference evidence="1 2" key="1">
    <citation type="submission" date="2020-08" db="EMBL/GenBank/DDBJ databases">
        <title>Genomic Encyclopedia of Type Strains, Phase IV (KMG-IV): sequencing the most valuable type-strain genomes for metagenomic binning, comparative biology and taxonomic classification.</title>
        <authorList>
            <person name="Goeker M."/>
        </authorList>
    </citation>
    <scope>NUCLEOTIDE SEQUENCE [LARGE SCALE GENOMIC DNA]</scope>
    <source>
        <strain evidence="1 2">DSM 44197</strain>
    </source>
</reference>
<evidence type="ECO:0000313" key="1">
    <source>
        <dbReference type="EMBL" id="MBA8952239.1"/>
    </source>
</evidence>
<keyword evidence="2" id="KW-1185">Reference proteome</keyword>
<dbReference type="Proteomes" id="UP000572680">
    <property type="component" value="Unassembled WGS sequence"/>
</dbReference>
<proteinExistence type="predicted"/>
<gene>
    <name evidence="1" type="ORF">HNR61_003879</name>
</gene>
<sequence>MVVYAGLIEIRYAGGQRDERDDARAALADALSRRRVTDSPDVAEGPGNTVLVRAVLEGASPLAALTALDGALGDALLDTGLFEEFDVSRRVLHAAPLDVAEQAAAWSGDRYRWRDAPPDRRRARLRRRR</sequence>
<dbReference type="RefSeq" id="WP_182844487.1">
    <property type="nucleotide sequence ID" value="NZ_BAAALP010000018.1"/>
</dbReference>
<dbReference type="EMBL" id="JACJIA010000004">
    <property type="protein sequence ID" value="MBA8952239.1"/>
    <property type="molecule type" value="Genomic_DNA"/>
</dbReference>
<dbReference type="AlphaFoldDB" id="A0A7W3LQ57"/>
<name>A0A7W3LQ57_ACTNM</name>